<dbReference type="Gene3D" id="1.20.5.1930">
    <property type="match status" value="1"/>
</dbReference>
<gene>
    <name evidence="13" type="ORF">JI741_09420</name>
</gene>
<feature type="transmembrane region" description="Helical" evidence="10">
    <location>
        <begin position="411"/>
        <end position="434"/>
    </location>
</feature>
<keyword evidence="4" id="KW-0808">Transferase</keyword>
<dbReference type="PANTHER" id="PTHR24421:SF10">
    <property type="entry name" value="NITRATE_NITRITE SENSOR PROTEIN NARQ"/>
    <property type="match status" value="1"/>
</dbReference>
<dbReference type="InterPro" id="IPR011990">
    <property type="entry name" value="TPR-like_helical_dom_sf"/>
</dbReference>
<evidence type="ECO:0000256" key="3">
    <source>
        <dbReference type="ARBA" id="ARBA00022553"/>
    </source>
</evidence>
<sequence length="668" mass="75014">MMRKLCVAMLGVMLSVCATAQVIYSLGEDSTYVQRLKKEAESASDSARAYGYLKIALHYKRANAVGQAQKYLLQATELGKGSAFLNAATAYYKTMIEYKANDMVALEKDLRRADSLLTPFSQPEADKLRAMLWNSLGTLQQIKGSEAEAMDAFTNKAATFALRSGDAMVLAKTHKSIAIVFMNANQREKAASYLKQSIAALEKAPTDNPVNVVERVETYIIAGENYLFLQEYDSAKIDLDKAAHFLEPHPTSNLYLIYYFAEGSYFDKRGNYALANRSFDAGIAMAKALGAERSLNRLLFVKYKTLSHQKDYRKAAAVLSDLLKSPLVFTTDKRIYYQEMYTTYANLGDTREAFRWAEKYIDLSDSLYASEFQNDIVELEKKYKDAESQKKIAVLHAEKEKTELESRNTKLANGLLGAFSLFLSVTFVFAFVLYRNSKKLSAQKEMHYQQQLKEAEQKQQIQVTRALMQGEEKERKRLAIDLHDGLGSRLAGVKISLSQLVSINSAIDHDLLRVIDQLDVSSNELRRIARNMMPEALLQLGLEPALKDMCDSVSSDTTPVEFQAFGINTTIPQDTQVNVYRIVQELLTNALRHAEASEILVQCSQNENMFFITLEDNGKGFDVRDMPQGNGIGLTNVRKRVEYLNGKIEIASSAEEGTTINIEFDVTA</sequence>
<dbReference type="Pfam" id="PF02518">
    <property type="entry name" value="HATPase_c"/>
    <property type="match status" value="1"/>
</dbReference>
<evidence type="ECO:0000256" key="6">
    <source>
        <dbReference type="ARBA" id="ARBA00022777"/>
    </source>
</evidence>
<dbReference type="InterPro" id="IPR003594">
    <property type="entry name" value="HATPase_dom"/>
</dbReference>
<evidence type="ECO:0000259" key="12">
    <source>
        <dbReference type="PROSITE" id="PS50109"/>
    </source>
</evidence>
<dbReference type="PROSITE" id="PS50109">
    <property type="entry name" value="HIS_KIN"/>
    <property type="match status" value="1"/>
</dbReference>
<keyword evidence="10" id="KW-0472">Membrane</keyword>
<dbReference type="CDD" id="cd16917">
    <property type="entry name" value="HATPase_UhpB-NarQ-NarX-like"/>
    <property type="match status" value="1"/>
</dbReference>
<evidence type="ECO:0000256" key="9">
    <source>
        <dbReference type="SAM" id="Coils"/>
    </source>
</evidence>
<proteinExistence type="predicted"/>
<evidence type="ECO:0000313" key="13">
    <source>
        <dbReference type="EMBL" id="MBL0741439.1"/>
    </source>
</evidence>
<keyword evidence="11" id="KW-0732">Signal</keyword>
<feature type="signal peptide" evidence="11">
    <location>
        <begin position="1"/>
        <end position="20"/>
    </location>
</feature>
<reference evidence="13 14" key="1">
    <citation type="submission" date="2021-01" db="EMBL/GenBank/DDBJ databases">
        <title>Chryseolinea sp. Jin1 Genome sequencing and assembly.</title>
        <authorList>
            <person name="Kim I."/>
        </authorList>
    </citation>
    <scope>NUCLEOTIDE SEQUENCE [LARGE SCALE GENOMIC DNA]</scope>
    <source>
        <strain evidence="13 14">Jin1</strain>
    </source>
</reference>
<evidence type="ECO:0000256" key="5">
    <source>
        <dbReference type="ARBA" id="ARBA00022741"/>
    </source>
</evidence>
<name>A0ABS1KQ06_9BACT</name>
<dbReference type="RefSeq" id="WP_202008819.1">
    <property type="nucleotide sequence ID" value="NZ_JAERRB010000003.1"/>
</dbReference>
<feature type="domain" description="Histidine kinase" evidence="12">
    <location>
        <begin position="481"/>
        <end position="668"/>
    </location>
</feature>
<evidence type="ECO:0000256" key="7">
    <source>
        <dbReference type="ARBA" id="ARBA00022840"/>
    </source>
</evidence>
<evidence type="ECO:0000256" key="2">
    <source>
        <dbReference type="ARBA" id="ARBA00012438"/>
    </source>
</evidence>
<protein>
    <recommendedName>
        <fullName evidence="2">histidine kinase</fullName>
        <ecNumber evidence="2">2.7.13.3</ecNumber>
    </recommendedName>
</protein>
<organism evidence="13 14">
    <name type="scientific">Chryseolinea lacunae</name>
    <dbReference type="NCBI Taxonomy" id="2801331"/>
    <lineage>
        <taxon>Bacteria</taxon>
        <taxon>Pseudomonadati</taxon>
        <taxon>Bacteroidota</taxon>
        <taxon>Cytophagia</taxon>
        <taxon>Cytophagales</taxon>
        <taxon>Fulvivirgaceae</taxon>
        <taxon>Chryseolinea</taxon>
    </lineage>
</organism>
<keyword evidence="7" id="KW-0067">ATP-binding</keyword>
<dbReference type="InterPro" id="IPR036890">
    <property type="entry name" value="HATPase_C_sf"/>
</dbReference>
<evidence type="ECO:0000313" key="14">
    <source>
        <dbReference type="Proteomes" id="UP000613030"/>
    </source>
</evidence>
<keyword evidence="10" id="KW-1133">Transmembrane helix</keyword>
<dbReference type="GO" id="GO:0016301">
    <property type="term" value="F:kinase activity"/>
    <property type="evidence" value="ECO:0007669"/>
    <property type="project" value="UniProtKB-KW"/>
</dbReference>
<evidence type="ECO:0000256" key="10">
    <source>
        <dbReference type="SAM" id="Phobius"/>
    </source>
</evidence>
<dbReference type="InterPro" id="IPR005467">
    <property type="entry name" value="His_kinase_dom"/>
</dbReference>
<dbReference type="PANTHER" id="PTHR24421">
    <property type="entry name" value="NITRATE/NITRITE SENSOR PROTEIN NARX-RELATED"/>
    <property type="match status" value="1"/>
</dbReference>
<evidence type="ECO:0000256" key="4">
    <source>
        <dbReference type="ARBA" id="ARBA00022679"/>
    </source>
</evidence>
<evidence type="ECO:0000256" key="8">
    <source>
        <dbReference type="ARBA" id="ARBA00023012"/>
    </source>
</evidence>
<keyword evidence="14" id="KW-1185">Reference proteome</keyword>
<evidence type="ECO:0000256" key="1">
    <source>
        <dbReference type="ARBA" id="ARBA00000085"/>
    </source>
</evidence>
<comment type="catalytic activity">
    <reaction evidence="1">
        <text>ATP + protein L-histidine = ADP + protein N-phospho-L-histidine.</text>
        <dbReference type="EC" id="2.7.13.3"/>
    </reaction>
</comment>
<feature type="chain" id="PRO_5045874043" description="histidine kinase" evidence="11">
    <location>
        <begin position="21"/>
        <end position="668"/>
    </location>
</feature>
<comment type="caution">
    <text evidence="13">The sequence shown here is derived from an EMBL/GenBank/DDBJ whole genome shotgun (WGS) entry which is preliminary data.</text>
</comment>
<dbReference type="SUPFAM" id="SSF55874">
    <property type="entry name" value="ATPase domain of HSP90 chaperone/DNA topoisomerase II/histidine kinase"/>
    <property type="match status" value="1"/>
</dbReference>
<keyword evidence="6 13" id="KW-0418">Kinase</keyword>
<dbReference type="EMBL" id="JAERRB010000003">
    <property type="protein sequence ID" value="MBL0741439.1"/>
    <property type="molecule type" value="Genomic_DNA"/>
</dbReference>
<dbReference type="SUPFAM" id="SSF48452">
    <property type="entry name" value="TPR-like"/>
    <property type="match status" value="2"/>
</dbReference>
<keyword evidence="3" id="KW-0597">Phosphoprotein</keyword>
<feature type="coiled-coil region" evidence="9">
    <location>
        <begin position="369"/>
        <end position="396"/>
    </location>
</feature>
<dbReference type="InterPro" id="IPR011712">
    <property type="entry name" value="Sig_transdc_His_kin_sub3_dim/P"/>
</dbReference>
<keyword evidence="5" id="KW-0547">Nucleotide-binding</keyword>
<dbReference type="Gene3D" id="1.25.40.10">
    <property type="entry name" value="Tetratricopeptide repeat domain"/>
    <property type="match status" value="2"/>
</dbReference>
<accession>A0ABS1KQ06</accession>
<dbReference type="Proteomes" id="UP000613030">
    <property type="component" value="Unassembled WGS sequence"/>
</dbReference>
<dbReference type="Pfam" id="PF07730">
    <property type="entry name" value="HisKA_3"/>
    <property type="match status" value="1"/>
</dbReference>
<dbReference type="SMART" id="SM00387">
    <property type="entry name" value="HATPase_c"/>
    <property type="match status" value="1"/>
</dbReference>
<evidence type="ECO:0000256" key="11">
    <source>
        <dbReference type="SAM" id="SignalP"/>
    </source>
</evidence>
<keyword evidence="9" id="KW-0175">Coiled coil</keyword>
<dbReference type="InterPro" id="IPR050482">
    <property type="entry name" value="Sensor_HK_TwoCompSys"/>
</dbReference>
<dbReference type="EC" id="2.7.13.3" evidence="2"/>
<keyword evidence="8" id="KW-0902">Two-component regulatory system</keyword>
<keyword evidence="10" id="KW-0812">Transmembrane</keyword>
<dbReference type="Gene3D" id="3.30.565.10">
    <property type="entry name" value="Histidine kinase-like ATPase, C-terminal domain"/>
    <property type="match status" value="1"/>
</dbReference>